<feature type="domain" description="Laminin G" evidence="4">
    <location>
        <begin position="131"/>
        <end position="312"/>
    </location>
</feature>
<name>A0A914UQW2_9BILA</name>
<dbReference type="PANTHER" id="PTHR15036:SF85">
    <property type="entry name" value="SP2353, ISOFORM A"/>
    <property type="match status" value="1"/>
</dbReference>
<feature type="region of interest" description="Disordered" evidence="2">
    <location>
        <begin position="315"/>
        <end position="337"/>
    </location>
</feature>
<keyword evidence="3" id="KW-0732">Signal</keyword>
<dbReference type="CDD" id="cd00110">
    <property type="entry name" value="LamG"/>
    <property type="match status" value="1"/>
</dbReference>
<comment type="caution">
    <text evidence="1">Lacks conserved residue(s) required for the propagation of feature annotation.</text>
</comment>
<evidence type="ECO:0000259" key="4">
    <source>
        <dbReference type="PROSITE" id="PS50025"/>
    </source>
</evidence>
<proteinExistence type="predicted"/>
<feature type="signal peptide" evidence="3">
    <location>
        <begin position="1"/>
        <end position="19"/>
    </location>
</feature>
<dbReference type="GO" id="GO:0016020">
    <property type="term" value="C:membrane"/>
    <property type="evidence" value="ECO:0007669"/>
    <property type="project" value="UniProtKB-SubCell"/>
</dbReference>
<dbReference type="Gene3D" id="2.10.25.10">
    <property type="entry name" value="Laminin"/>
    <property type="match status" value="1"/>
</dbReference>
<organism evidence="5 6">
    <name type="scientific">Plectus sambesii</name>
    <dbReference type="NCBI Taxonomy" id="2011161"/>
    <lineage>
        <taxon>Eukaryota</taxon>
        <taxon>Metazoa</taxon>
        <taxon>Ecdysozoa</taxon>
        <taxon>Nematoda</taxon>
        <taxon>Chromadorea</taxon>
        <taxon>Plectida</taxon>
        <taxon>Plectina</taxon>
        <taxon>Plectoidea</taxon>
        <taxon>Plectidae</taxon>
        <taxon>Plectus</taxon>
    </lineage>
</organism>
<evidence type="ECO:0000256" key="1">
    <source>
        <dbReference type="PROSITE-ProRule" id="PRU00122"/>
    </source>
</evidence>
<dbReference type="Gene3D" id="2.60.120.200">
    <property type="match status" value="1"/>
</dbReference>
<protein>
    <submittedName>
        <fullName evidence="6">Laminin G domain-containing protein</fullName>
    </submittedName>
</protein>
<dbReference type="WBParaSite" id="PSAMB.scaffold1167size35082.g11414.t1">
    <property type="protein sequence ID" value="PSAMB.scaffold1167size35082.g11414.t1"/>
    <property type="gene ID" value="PSAMB.scaffold1167size35082.g11414"/>
</dbReference>
<reference evidence="6" key="1">
    <citation type="submission" date="2022-11" db="UniProtKB">
        <authorList>
            <consortium name="WormBaseParasite"/>
        </authorList>
    </citation>
    <scope>IDENTIFICATION</scope>
</reference>
<dbReference type="SUPFAM" id="SSF49899">
    <property type="entry name" value="Concanavalin A-like lectins/glucanases"/>
    <property type="match status" value="1"/>
</dbReference>
<dbReference type="InterPro" id="IPR050372">
    <property type="entry name" value="Neurexin-related_CASP"/>
</dbReference>
<evidence type="ECO:0000313" key="5">
    <source>
        <dbReference type="Proteomes" id="UP000887566"/>
    </source>
</evidence>
<dbReference type="InterPro" id="IPR001791">
    <property type="entry name" value="Laminin_G"/>
</dbReference>
<dbReference type="InterPro" id="IPR013320">
    <property type="entry name" value="ConA-like_dom_sf"/>
</dbReference>
<dbReference type="SMART" id="SM00282">
    <property type="entry name" value="LamG"/>
    <property type="match status" value="1"/>
</dbReference>
<dbReference type="SUPFAM" id="SSF57196">
    <property type="entry name" value="EGF/Laminin"/>
    <property type="match status" value="1"/>
</dbReference>
<dbReference type="Pfam" id="PF02210">
    <property type="entry name" value="Laminin_G_2"/>
    <property type="match status" value="1"/>
</dbReference>
<evidence type="ECO:0000256" key="3">
    <source>
        <dbReference type="SAM" id="SignalP"/>
    </source>
</evidence>
<evidence type="ECO:0000313" key="6">
    <source>
        <dbReference type="WBParaSite" id="PSAMB.scaffold1167size35082.g11414.t1"/>
    </source>
</evidence>
<evidence type="ECO:0000256" key="2">
    <source>
        <dbReference type="SAM" id="MobiDB-lite"/>
    </source>
</evidence>
<dbReference type="PROSITE" id="PS50025">
    <property type="entry name" value="LAM_G_DOMAIN"/>
    <property type="match status" value="1"/>
</dbReference>
<dbReference type="PROSITE" id="PS51257">
    <property type="entry name" value="PROKAR_LIPOPROTEIN"/>
    <property type="match status" value="1"/>
</dbReference>
<feature type="compositionally biased region" description="Low complexity" evidence="2">
    <location>
        <begin position="325"/>
        <end position="337"/>
    </location>
</feature>
<sequence>MTTVRRVVWWLCLLWAVLSACPVLGIIAVIVTEPMTTVRRVVWWLCLLWAVLLEGHGAVGADLVFQGTCGDTSVPCEQLCVQQTVTTFECGCWNDYELLADGVSCKDPKSRVRVNYAAPTVPPHGVEPEKREGLRFNGSAFAAFDAPDSIYLETNITLEFKFDRTQDGLLLFAGQWDGKDFLAVSLIDGSIVLRFDCGEGTAEDVYGGPFAPNEWHTLSIFRKFCSHTQISINDVKRVLIDDIVELKNYRGISVDKYVYLGGAPNADKLLTRAVVVQGFVGCVRRLIINEMTLLDAPMGVNGVRESDALAVCASGRRAPPSSGDFTTKSTRTTPTSATTSSASFLRLSL</sequence>
<dbReference type="AlphaFoldDB" id="A0A914UQW2"/>
<dbReference type="Proteomes" id="UP000887566">
    <property type="component" value="Unplaced"/>
</dbReference>
<dbReference type="PANTHER" id="PTHR15036">
    <property type="entry name" value="PIKACHURIN-LIKE PROTEIN"/>
    <property type="match status" value="1"/>
</dbReference>
<feature type="chain" id="PRO_5038068967" evidence="3">
    <location>
        <begin position="20"/>
        <end position="349"/>
    </location>
</feature>
<accession>A0A914UQW2</accession>
<keyword evidence="5" id="KW-1185">Reference proteome</keyword>